<feature type="chain" id="PRO_5028353948" evidence="1">
    <location>
        <begin position="21"/>
        <end position="173"/>
    </location>
</feature>
<comment type="caution">
    <text evidence="2">The sequence shown here is derived from an EMBL/GenBank/DDBJ whole genome shotgun (WGS) entry which is preliminary data.</text>
</comment>
<evidence type="ECO:0000256" key="1">
    <source>
        <dbReference type="SAM" id="SignalP"/>
    </source>
</evidence>
<sequence length="173" mass="18343">MLIRCVMVIGLTFGCSAVFAQHSASPLIVVEDLGGSPTAPYYDALAPVEQPPSPGQSSMPLRGYSEADMLPVHSPRLTPGIVDKHRIEAPGLTPLFLIGDDDRSRAWLSQRLPMLQQSAAVGLVVNVETKNALQSLRALAPGLELVPAAGDDLAQRLGLSHYPVLITATGVEQ</sequence>
<dbReference type="NCBIfam" id="TIGR03765">
    <property type="entry name" value="ICE_PFL_4695"/>
    <property type="match status" value="1"/>
</dbReference>
<feature type="signal peptide" evidence="1">
    <location>
        <begin position="1"/>
        <end position="20"/>
    </location>
</feature>
<name>A0A744CD65_SALER</name>
<dbReference type="Pfam" id="PF11072">
    <property type="entry name" value="DUF2859"/>
    <property type="match status" value="1"/>
</dbReference>
<evidence type="ECO:0000313" key="2">
    <source>
        <dbReference type="EMBL" id="HAF2412759.1"/>
    </source>
</evidence>
<accession>A0A744CD65</accession>
<dbReference type="PROSITE" id="PS51257">
    <property type="entry name" value="PROKAR_LIPOPROTEIN"/>
    <property type="match status" value="1"/>
</dbReference>
<reference evidence="2" key="2">
    <citation type="submission" date="2020-02" db="EMBL/GenBank/DDBJ databases">
        <authorList>
            <consortium name="NCBI Pathogen Detection Project"/>
        </authorList>
    </citation>
    <scope>NUCLEOTIDE SEQUENCE</scope>
    <source>
        <strain evidence="2">MA.CCC_P4</strain>
    </source>
</reference>
<dbReference type="EMBL" id="DAAUQJ010000006">
    <property type="protein sequence ID" value="HAF2412759.1"/>
    <property type="molecule type" value="Genomic_DNA"/>
</dbReference>
<organism evidence="2">
    <name type="scientific">Salmonella enterica</name>
    <name type="common">Salmonella choleraesuis</name>
    <dbReference type="NCBI Taxonomy" id="28901"/>
    <lineage>
        <taxon>Bacteria</taxon>
        <taxon>Pseudomonadati</taxon>
        <taxon>Pseudomonadota</taxon>
        <taxon>Gammaproteobacteria</taxon>
        <taxon>Enterobacterales</taxon>
        <taxon>Enterobacteriaceae</taxon>
        <taxon>Salmonella</taxon>
    </lineage>
</organism>
<protein>
    <submittedName>
        <fullName evidence="2">Integrating conjugative element protein</fullName>
    </submittedName>
</protein>
<dbReference type="AlphaFoldDB" id="A0A744CD65"/>
<dbReference type="InterPro" id="IPR021300">
    <property type="entry name" value="Integr_conj_element_PFL4695"/>
</dbReference>
<proteinExistence type="predicted"/>
<gene>
    <name evidence="2" type="ORF">G8N70_003088</name>
</gene>
<reference evidence="2" key="1">
    <citation type="journal article" date="2018" name="Genome Biol.">
        <title>SKESA: strategic k-mer extension for scrupulous assemblies.</title>
        <authorList>
            <person name="Souvorov A."/>
            <person name="Agarwala R."/>
            <person name="Lipman D.J."/>
        </authorList>
    </citation>
    <scope>NUCLEOTIDE SEQUENCE</scope>
    <source>
        <strain evidence="2">MA.CCC_P4</strain>
    </source>
</reference>
<keyword evidence="1" id="KW-0732">Signal</keyword>